<feature type="binding site" evidence="6">
    <location>
        <position position="82"/>
    </location>
    <ligand>
        <name>substrate</name>
    </ligand>
</feature>
<proteinExistence type="inferred from homology"/>
<dbReference type="GO" id="GO:0005829">
    <property type="term" value="C:cytosol"/>
    <property type="evidence" value="ECO:0007669"/>
    <property type="project" value="TreeGrafter"/>
</dbReference>
<dbReference type="EMBL" id="FMXO01000005">
    <property type="protein sequence ID" value="SDB21939.1"/>
    <property type="molecule type" value="Genomic_DNA"/>
</dbReference>
<keyword evidence="5 6" id="KW-0378">Hydrolase</keyword>
<keyword evidence="2 6" id="KW-0031">Aminopeptidase</keyword>
<dbReference type="InterPro" id="IPR000994">
    <property type="entry name" value="Pept_M24"/>
</dbReference>
<accession>A0A1G6BMX1</accession>
<dbReference type="GO" id="GO:0046872">
    <property type="term" value="F:metal ion binding"/>
    <property type="evidence" value="ECO:0007669"/>
    <property type="project" value="UniProtKB-UniRule"/>
</dbReference>
<dbReference type="Gene3D" id="3.90.230.10">
    <property type="entry name" value="Creatinase/methionine aminopeptidase superfamily"/>
    <property type="match status" value="1"/>
</dbReference>
<keyword evidence="3 6" id="KW-0645">Protease</keyword>
<evidence type="ECO:0000256" key="5">
    <source>
        <dbReference type="ARBA" id="ARBA00022801"/>
    </source>
</evidence>
<feature type="binding site" evidence="6">
    <location>
        <position position="110"/>
    </location>
    <ligand>
        <name>a divalent metal cation</name>
        <dbReference type="ChEBI" id="CHEBI:60240"/>
        <label>2</label>
        <note>catalytic</note>
    </ligand>
</feature>
<keyword evidence="10" id="KW-1185">Reference proteome</keyword>
<reference evidence="9 10" key="1">
    <citation type="submission" date="2016-10" db="EMBL/GenBank/DDBJ databases">
        <authorList>
            <person name="de Groot N.N."/>
        </authorList>
    </citation>
    <scope>NUCLEOTIDE SEQUENCE [LARGE SCALE GENOMIC DNA]</scope>
    <source>
        <strain evidence="9 10">ASO4-2</strain>
    </source>
</reference>
<dbReference type="PRINTS" id="PR00599">
    <property type="entry name" value="MAPEPTIDASE"/>
</dbReference>
<sequence>MKKFLGIYLKNEKEINILREANRIVSIILDALQEKICPGIKTLELEEIALTWCSRFDVKPAFLGYRGFPYALCCSVNDQVVHGFPSERYLEEGDIVSLDFGIIYQGFYGDSARTFPVGNISPTSQQLIDVARNALDIGIRSAVVGNQLYDISRSIQSYVEGEGCSVVKRFVGHGIGRSLHEKPEIPNFVPQRYTDIPLKTGMVLAIEPMVTAGRDEVEILPDRWTAITKDRSLAAHFEHTIALTSNGTEILSRSHAEYGQGRDS</sequence>
<evidence type="ECO:0000256" key="4">
    <source>
        <dbReference type="ARBA" id="ARBA00022723"/>
    </source>
</evidence>
<feature type="binding site" evidence="6">
    <location>
        <position position="238"/>
    </location>
    <ligand>
        <name>a divalent metal cation</name>
        <dbReference type="ChEBI" id="CHEBI:60240"/>
        <label>2</label>
        <note>catalytic</note>
    </ligand>
</feature>
<dbReference type="PROSITE" id="PS00680">
    <property type="entry name" value="MAP_1"/>
    <property type="match status" value="1"/>
</dbReference>
<evidence type="ECO:0000256" key="2">
    <source>
        <dbReference type="ARBA" id="ARBA00022438"/>
    </source>
</evidence>
<dbReference type="Pfam" id="PF00557">
    <property type="entry name" value="Peptidase_M24"/>
    <property type="match status" value="1"/>
</dbReference>
<dbReference type="AlphaFoldDB" id="A0A1G6BMX1"/>
<feature type="binding site" evidence="6">
    <location>
        <position position="180"/>
    </location>
    <ligand>
        <name>substrate</name>
    </ligand>
</feature>
<dbReference type="EC" id="3.4.11.18" evidence="6 7"/>
<evidence type="ECO:0000313" key="10">
    <source>
        <dbReference type="Proteomes" id="UP000198771"/>
    </source>
</evidence>
<dbReference type="InterPro" id="IPR036005">
    <property type="entry name" value="Creatinase/aminopeptidase-like"/>
</dbReference>
<evidence type="ECO:0000256" key="7">
    <source>
        <dbReference type="RuleBase" id="RU003653"/>
    </source>
</evidence>
<comment type="function">
    <text evidence="1 6">Removes the N-terminal methionine from nascent proteins. The N-terminal methionine is often cleaved when the second residue in the primary sequence is small and uncharged (Met-Ala-, Cys, Gly, Pro, Ser, Thr, or Val). Requires deformylation of the N(alpha)-formylated initiator methionine before it can be hydrolyzed.</text>
</comment>
<dbReference type="RefSeq" id="WP_092118216.1">
    <property type="nucleotide sequence ID" value="NZ_FMXO01000005.1"/>
</dbReference>
<comment type="catalytic activity">
    <reaction evidence="6 7">
        <text>Release of N-terminal amino acids, preferentially methionine, from peptides and arylamides.</text>
        <dbReference type="EC" id="3.4.11.18"/>
    </reaction>
</comment>
<evidence type="ECO:0000256" key="3">
    <source>
        <dbReference type="ARBA" id="ARBA00022670"/>
    </source>
</evidence>
<dbReference type="Proteomes" id="UP000198771">
    <property type="component" value="Unassembled WGS sequence"/>
</dbReference>
<feature type="binding site" evidence="6">
    <location>
        <position position="99"/>
    </location>
    <ligand>
        <name>a divalent metal cation</name>
        <dbReference type="ChEBI" id="CHEBI:60240"/>
        <label>1</label>
    </ligand>
</feature>
<comment type="similarity">
    <text evidence="6">Belongs to the peptidase M24A family. Methionine aminopeptidase type 1 subfamily.</text>
</comment>
<dbReference type="GO" id="GO:0006508">
    <property type="term" value="P:proteolysis"/>
    <property type="evidence" value="ECO:0007669"/>
    <property type="project" value="UniProtKB-KW"/>
</dbReference>
<dbReference type="PANTHER" id="PTHR43330:SF27">
    <property type="entry name" value="METHIONINE AMINOPEPTIDASE"/>
    <property type="match status" value="1"/>
</dbReference>
<dbReference type="NCBIfam" id="TIGR00500">
    <property type="entry name" value="met_pdase_I"/>
    <property type="match status" value="1"/>
</dbReference>
<dbReference type="OrthoDB" id="9802055at2"/>
<comment type="cofactor">
    <cofactor evidence="6">
        <name>Co(2+)</name>
        <dbReference type="ChEBI" id="CHEBI:48828"/>
    </cofactor>
    <cofactor evidence="6">
        <name>Zn(2+)</name>
        <dbReference type="ChEBI" id="CHEBI:29105"/>
    </cofactor>
    <cofactor evidence="6">
        <name>Mn(2+)</name>
        <dbReference type="ChEBI" id="CHEBI:29035"/>
    </cofactor>
    <cofactor evidence="6">
        <name>Fe(2+)</name>
        <dbReference type="ChEBI" id="CHEBI:29033"/>
    </cofactor>
    <text evidence="6">Binds 2 divalent metal cations per subunit. Has a high-affinity and a low affinity metal-binding site. The true nature of the physiological cofactor is under debate. The enzyme is active with cobalt, zinc, manganese or divalent iron ions. Most likely, methionine aminopeptidases function as mononuclear Fe(2+)-metalloproteases under physiological conditions, and the catalytically relevant metal-binding site has been assigned to the histidine-containing high-affinity site.</text>
</comment>
<dbReference type="PANTHER" id="PTHR43330">
    <property type="entry name" value="METHIONINE AMINOPEPTIDASE"/>
    <property type="match status" value="1"/>
</dbReference>
<comment type="subunit">
    <text evidence="6">Monomer.</text>
</comment>
<evidence type="ECO:0000259" key="8">
    <source>
        <dbReference type="Pfam" id="PF00557"/>
    </source>
</evidence>
<gene>
    <name evidence="6" type="primary">map</name>
    <name evidence="9" type="ORF">SAMN05660653_01060</name>
</gene>
<feature type="binding site" evidence="6">
    <location>
        <position position="173"/>
    </location>
    <ligand>
        <name>a divalent metal cation</name>
        <dbReference type="ChEBI" id="CHEBI:60240"/>
        <label>2</label>
        <note>catalytic</note>
    </ligand>
</feature>
<keyword evidence="4 6" id="KW-0479">Metal-binding</keyword>
<dbReference type="CDD" id="cd01086">
    <property type="entry name" value="MetAP1"/>
    <property type="match status" value="1"/>
</dbReference>
<organism evidence="9 10">
    <name type="scientific">Desulfonatronum thiosulfatophilum</name>
    <dbReference type="NCBI Taxonomy" id="617002"/>
    <lineage>
        <taxon>Bacteria</taxon>
        <taxon>Pseudomonadati</taxon>
        <taxon>Thermodesulfobacteriota</taxon>
        <taxon>Desulfovibrionia</taxon>
        <taxon>Desulfovibrionales</taxon>
        <taxon>Desulfonatronaceae</taxon>
        <taxon>Desulfonatronum</taxon>
    </lineage>
</organism>
<dbReference type="STRING" id="617002.SAMN05660653_01060"/>
<dbReference type="GO" id="GO:0070006">
    <property type="term" value="F:metalloaminopeptidase activity"/>
    <property type="evidence" value="ECO:0007669"/>
    <property type="project" value="UniProtKB-UniRule"/>
</dbReference>
<feature type="binding site" evidence="6">
    <location>
        <position position="207"/>
    </location>
    <ligand>
        <name>a divalent metal cation</name>
        <dbReference type="ChEBI" id="CHEBI:60240"/>
        <label>2</label>
        <note>catalytic</note>
    </ligand>
</feature>
<feature type="binding site" evidence="6">
    <location>
        <position position="110"/>
    </location>
    <ligand>
        <name>a divalent metal cation</name>
        <dbReference type="ChEBI" id="CHEBI:60240"/>
        <label>1</label>
    </ligand>
</feature>
<dbReference type="HAMAP" id="MF_01974">
    <property type="entry name" value="MetAP_1"/>
    <property type="match status" value="1"/>
</dbReference>
<dbReference type="InterPro" id="IPR001714">
    <property type="entry name" value="Pept_M24_MAP"/>
</dbReference>
<evidence type="ECO:0000256" key="1">
    <source>
        <dbReference type="ARBA" id="ARBA00002521"/>
    </source>
</evidence>
<feature type="binding site" evidence="6">
    <location>
        <position position="238"/>
    </location>
    <ligand>
        <name>a divalent metal cation</name>
        <dbReference type="ChEBI" id="CHEBI:60240"/>
        <label>1</label>
    </ligand>
</feature>
<evidence type="ECO:0000313" key="9">
    <source>
        <dbReference type="EMBL" id="SDB21939.1"/>
    </source>
</evidence>
<feature type="domain" description="Peptidase M24" evidence="8">
    <location>
        <begin position="17"/>
        <end position="244"/>
    </location>
</feature>
<evidence type="ECO:0000256" key="6">
    <source>
        <dbReference type="HAMAP-Rule" id="MF_01974"/>
    </source>
</evidence>
<dbReference type="SUPFAM" id="SSF55920">
    <property type="entry name" value="Creatinase/aminopeptidase"/>
    <property type="match status" value="1"/>
</dbReference>
<dbReference type="InterPro" id="IPR002467">
    <property type="entry name" value="Pept_M24A_MAP1"/>
</dbReference>
<name>A0A1G6BMX1_9BACT</name>
<dbReference type="GO" id="GO:0004239">
    <property type="term" value="F:initiator methionyl aminopeptidase activity"/>
    <property type="evidence" value="ECO:0007669"/>
    <property type="project" value="UniProtKB-UniRule"/>
</dbReference>
<protein>
    <recommendedName>
        <fullName evidence="6 7">Methionine aminopeptidase</fullName>
        <shortName evidence="6">MAP</shortName>
        <shortName evidence="6">MetAP</shortName>
        <ecNumber evidence="6 7">3.4.11.18</ecNumber>
    </recommendedName>
    <alternativeName>
        <fullName evidence="6">Peptidase M</fullName>
    </alternativeName>
</protein>